<dbReference type="KEGG" id="nou:Natoc_0773"/>
<dbReference type="OrthoDB" id="325419at2157"/>
<dbReference type="RefSeq" id="WP_015320084.1">
    <property type="nucleotide sequence ID" value="NC_019974.1"/>
</dbReference>
<name>L0JWD9_9EURY</name>
<reference evidence="2 3" key="1">
    <citation type="submission" date="2012-11" db="EMBL/GenBank/DDBJ databases">
        <title>FINISHED of Natronococcus occultus SP4, DSM 3396.</title>
        <authorList>
            <consortium name="DOE Joint Genome Institute"/>
            <person name="Eisen J."/>
            <person name="Huntemann M."/>
            <person name="Wei C.-L."/>
            <person name="Han J."/>
            <person name="Detter J.C."/>
            <person name="Han C."/>
            <person name="Tapia R."/>
            <person name="Chen A."/>
            <person name="Kyrpides N."/>
            <person name="Mavromatis K."/>
            <person name="Markowitz V."/>
            <person name="Szeto E."/>
            <person name="Ivanova N."/>
            <person name="Mikhailova N."/>
            <person name="Ovchinnikova G."/>
            <person name="Pagani I."/>
            <person name="Pati A."/>
            <person name="Goodwin L."/>
            <person name="Nordberg H.P."/>
            <person name="Cantor M.N."/>
            <person name="Hua S.X."/>
            <person name="Woyke T."/>
            <person name="Eisen J."/>
            <person name="Klenk H.-P."/>
            <person name="Klenk H.-P."/>
        </authorList>
    </citation>
    <scope>NUCLEOTIDE SEQUENCE [LARGE SCALE GENOMIC DNA]</scope>
    <source>
        <strain evidence="2 3">SP4</strain>
    </source>
</reference>
<dbReference type="HOGENOM" id="CLU_1485928_0_0_2"/>
<feature type="transmembrane region" description="Helical" evidence="1">
    <location>
        <begin position="126"/>
        <end position="151"/>
    </location>
</feature>
<dbReference type="AlphaFoldDB" id="L0JWD9"/>
<dbReference type="EMBL" id="CP003929">
    <property type="protein sequence ID" value="AGB36630.1"/>
    <property type="molecule type" value="Genomic_DNA"/>
</dbReference>
<organism evidence="2 3">
    <name type="scientific">Natronococcus occultus SP4</name>
    <dbReference type="NCBI Taxonomy" id="694430"/>
    <lineage>
        <taxon>Archaea</taxon>
        <taxon>Methanobacteriati</taxon>
        <taxon>Methanobacteriota</taxon>
        <taxon>Stenosarchaea group</taxon>
        <taxon>Halobacteria</taxon>
        <taxon>Halobacteriales</taxon>
        <taxon>Natrialbaceae</taxon>
        <taxon>Natronococcus</taxon>
    </lineage>
</organism>
<sequence>MERPLGLASFVHQRRLEHALTVVGAVIVFWLAYFGAVGAVYGELSVLAPATSVDQQRVGGVAGSIAVWTYFGIAFIRGYGGPVLNAVAYPLAIVLLAPFLGRWLLFGPDLAGLTARFVGVFVLEPLLTAALIVFPGLGAFVTVLAVWAAVLDDTDRRAWERRHLPEAFREAFVDEERSRDR</sequence>
<keyword evidence="1" id="KW-1133">Transmembrane helix</keyword>
<keyword evidence="3" id="KW-1185">Reference proteome</keyword>
<evidence type="ECO:0000313" key="3">
    <source>
        <dbReference type="Proteomes" id="UP000010878"/>
    </source>
</evidence>
<gene>
    <name evidence="2" type="ORF">Natoc_0773</name>
</gene>
<dbReference type="eggNOG" id="ENOG502N5XK">
    <property type="taxonomic scope" value="Archaea"/>
</dbReference>
<protein>
    <submittedName>
        <fullName evidence="2">Uncharacterized protein</fullName>
    </submittedName>
</protein>
<dbReference type="GeneID" id="14401725"/>
<dbReference type="Proteomes" id="UP000010878">
    <property type="component" value="Chromosome"/>
</dbReference>
<keyword evidence="1" id="KW-0472">Membrane</keyword>
<evidence type="ECO:0000313" key="2">
    <source>
        <dbReference type="EMBL" id="AGB36630.1"/>
    </source>
</evidence>
<feature type="transmembrane region" description="Helical" evidence="1">
    <location>
        <begin position="20"/>
        <end position="41"/>
    </location>
</feature>
<feature type="transmembrane region" description="Helical" evidence="1">
    <location>
        <begin position="61"/>
        <end position="79"/>
    </location>
</feature>
<keyword evidence="1" id="KW-0812">Transmembrane</keyword>
<feature type="transmembrane region" description="Helical" evidence="1">
    <location>
        <begin position="86"/>
        <end position="106"/>
    </location>
</feature>
<dbReference type="STRING" id="694430.Natoc_0773"/>
<accession>L0JWD9</accession>
<evidence type="ECO:0000256" key="1">
    <source>
        <dbReference type="SAM" id="Phobius"/>
    </source>
</evidence>
<proteinExistence type="predicted"/>